<keyword evidence="3 6" id="KW-0658">Purine biosynthesis</keyword>
<feature type="binding site" evidence="6">
    <location>
        <position position="106"/>
    </location>
    <ligand>
        <name>(6R)-10-formyltetrahydrofolate</name>
        <dbReference type="ChEBI" id="CHEBI:195366"/>
    </ligand>
</feature>
<dbReference type="GO" id="GO:0006189">
    <property type="term" value="P:'de novo' IMP biosynthetic process"/>
    <property type="evidence" value="ECO:0007669"/>
    <property type="project" value="UniProtKB-UniRule"/>
</dbReference>
<comment type="similarity">
    <text evidence="4 6">Belongs to the GART family.</text>
</comment>
<evidence type="ECO:0000256" key="4">
    <source>
        <dbReference type="ARBA" id="ARBA00038440"/>
    </source>
</evidence>
<dbReference type="Proteomes" id="UP000535589">
    <property type="component" value="Unassembled WGS sequence"/>
</dbReference>
<comment type="pathway">
    <text evidence="1 6">Purine metabolism; IMP biosynthesis via de novo pathway; N(2)-formyl-N(1)-(5-phospho-D-ribosyl)glycinamide from N(1)-(5-phospho-D-ribosyl)glycinamide (10-formyl THF route): step 1/1.</text>
</comment>
<dbReference type="EC" id="2.1.2.2" evidence="6"/>
<evidence type="ECO:0000256" key="2">
    <source>
        <dbReference type="ARBA" id="ARBA00022679"/>
    </source>
</evidence>
<dbReference type="SUPFAM" id="SSF53328">
    <property type="entry name" value="Formyltransferase"/>
    <property type="match status" value="1"/>
</dbReference>
<feature type="site" description="Raises pKa of active site His" evidence="6">
    <location>
        <position position="144"/>
    </location>
</feature>
<name>A0A7X8TR17_9VIBR</name>
<dbReference type="RefSeq" id="WP_168836382.1">
    <property type="nucleotide sequence ID" value="NZ_JABAIK010000008.1"/>
</dbReference>
<gene>
    <name evidence="6 8" type="primary">purN</name>
    <name evidence="8" type="ORF">HGP28_09805</name>
</gene>
<evidence type="ECO:0000313" key="8">
    <source>
        <dbReference type="EMBL" id="NLS13184.1"/>
    </source>
</evidence>
<sequence length="215" mass="23843">MKNIVVLISGSGSNLQAIIDACHSPSLSKICAVFSNKANAYGLTRAKEAAIPAHFIDPKAYETRENFDQALMHAIDEYQPDIVVLAGYMRILSPEFVQRYAGRLVNIHPSLLPRYPGIHTHQRALEAGDREHGATVHFVTEELDGGPVILQARVPIFDGDDEAALIARVQHQEHFIYPLVVKWLVSDRLSMQDNRAYLDGQCLGPQGYAADELDL</sequence>
<protein>
    <recommendedName>
        <fullName evidence="6">Phosphoribosylglycinamide formyltransferase</fullName>
        <ecNumber evidence="6">2.1.2.2</ecNumber>
    </recommendedName>
    <alternativeName>
        <fullName evidence="6">5'-phosphoribosylglycinamide transformylase</fullName>
    </alternativeName>
    <alternativeName>
        <fullName evidence="6">GAR transformylase</fullName>
        <shortName evidence="6">GART</shortName>
    </alternativeName>
</protein>
<dbReference type="CDD" id="cd08645">
    <property type="entry name" value="FMT_core_GART"/>
    <property type="match status" value="1"/>
</dbReference>
<dbReference type="FunFam" id="3.40.50.170:FF:000005">
    <property type="entry name" value="Phosphoribosylglycinamide formyltransferase"/>
    <property type="match status" value="1"/>
</dbReference>
<dbReference type="InterPro" id="IPR004607">
    <property type="entry name" value="GART"/>
</dbReference>
<keyword evidence="2 6" id="KW-0808">Transferase</keyword>
<evidence type="ECO:0000259" key="7">
    <source>
        <dbReference type="Pfam" id="PF00551"/>
    </source>
</evidence>
<proteinExistence type="inferred from homology"/>
<dbReference type="HAMAP" id="MF_01930">
    <property type="entry name" value="PurN"/>
    <property type="match status" value="1"/>
</dbReference>
<feature type="binding site" evidence="6">
    <location>
        <position position="64"/>
    </location>
    <ligand>
        <name>(6R)-10-formyltetrahydrofolate</name>
        <dbReference type="ChEBI" id="CHEBI:195366"/>
    </ligand>
</feature>
<evidence type="ECO:0000256" key="5">
    <source>
        <dbReference type="ARBA" id="ARBA00047664"/>
    </source>
</evidence>
<dbReference type="InterPro" id="IPR002376">
    <property type="entry name" value="Formyl_transf_N"/>
</dbReference>
<dbReference type="Pfam" id="PF00551">
    <property type="entry name" value="Formyl_trans_N"/>
    <property type="match status" value="1"/>
</dbReference>
<dbReference type="GO" id="GO:0004644">
    <property type="term" value="F:phosphoribosylglycinamide formyltransferase activity"/>
    <property type="evidence" value="ECO:0007669"/>
    <property type="project" value="UniProtKB-UniRule"/>
</dbReference>
<feature type="domain" description="Formyl transferase N-terminal" evidence="7">
    <location>
        <begin position="2"/>
        <end position="181"/>
    </location>
</feature>
<dbReference type="NCBIfam" id="TIGR00639">
    <property type="entry name" value="PurN"/>
    <property type="match status" value="1"/>
</dbReference>
<evidence type="ECO:0000256" key="6">
    <source>
        <dbReference type="HAMAP-Rule" id="MF_01930"/>
    </source>
</evidence>
<comment type="caution">
    <text evidence="8">The sequence shown here is derived from an EMBL/GenBank/DDBJ whole genome shotgun (WGS) entry which is preliminary data.</text>
</comment>
<comment type="function">
    <text evidence="6">Catalyzes the transfer of a formyl group from 10-formyltetrahydrofolate to 5-phospho-ribosyl-glycinamide (GAR), producing 5-phospho-ribosyl-N-formylglycinamide (FGAR) and tetrahydrofolate.</text>
</comment>
<feature type="active site" description="Proton donor" evidence="6">
    <location>
        <position position="108"/>
    </location>
</feature>
<evidence type="ECO:0000313" key="9">
    <source>
        <dbReference type="Proteomes" id="UP000535589"/>
    </source>
</evidence>
<evidence type="ECO:0000256" key="3">
    <source>
        <dbReference type="ARBA" id="ARBA00022755"/>
    </source>
</evidence>
<dbReference type="UniPathway" id="UPA00074">
    <property type="reaction ID" value="UER00126"/>
</dbReference>
<dbReference type="EMBL" id="JABAIK010000008">
    <property type="protein sequence ID" value="NLS13184.1"/>
    <property type="molecule type" value="Genomic_DNA"/>
</dbReference>
<dbReference type="InterPro" id="IPR001555">
    <property type="entry name" value="GART_AS"/>
</dbReference>
<organism evidence="8 9">
    <name type="scientific">Vibrio agarilyticus</name>
    <dbReference type="NCBI Taxonomy" id="2726741"/>
    <lineage>
        <taxon>Bacteria</taxon>
        <taxon>Pseudomonadati</taxon>
        <taxon>Pseudomonadota</taxon>
        <taxon>Gammaproteobacteria</taxon>
        <taxon>Vibrionales</taxon>
        <taxon>Vibrionaceae</taxon>
        <taxon>Vibrio</taxon>
    </lineage>
</organism>
<dbReference type="PANTHER" id="PTHR43369:SF2">
    <property type="entry name" value="PHOSPHORIBOSYLGLYCINAMIDE FORMYLTRANSFERASE"/>
    <property type="match status" value="1"/>
</dbReference>
<feature type="binding site" evidence="6">
    <location>
        <begin position="12"/>
        <end position="14"/>
    </location>
    <ligand>
        <name>N(1)-(5-phospho-beta-D-ribosyl)glycinamide</name>
        <dbReference type="ChEBI" id="CHEBI:143788"/>
    </ligand>
</feature>
<comment type="catalytic activity">
    <reaction evidence="5 6">
        <text>N(1)-(5-phospho-beta-D-ribosyl)glycinamide + (6R)-10-formyltetrahydrofolate = N(2)-formyl-N(1)-(5-phospho-beta-D-ribosyl)glycinamide + (6S)-5,6,7,8-tetrahydrofolate + H(+)</text>
        <dbReference type="Rhea" id="RHEA:15053"/>
        <dbReference type="ChEBI" id="CHEBI:15378"/>
        <dbReference type="ChEBI" id="CHEBI:57453"/>
        <dbReference type="ChEBI" id="CHEBI:143788"/>
        <dbReference type="ChEBI" id="CHEBI:147286"/>
        <dbReference type="ChEBI" id="CHEBI:195366"/>
        <dbReference type="EC" id="2.1.2.2"/>
    </reaction>
</comment>
<accession>A0A7X8TR17</accession>
<dbReference type="PROSITE" id="PS00373">
    <property type="entry name" value="GART"/>
    <property type="match status" value="1"/>
</dbReference>
<dbReference type="GO" id="GO:0005829">
    <property type="term" value="C:cytosol"/>
    <property type="evidence" value="ECO:0007669"/>
    <property type="project" value="TreeGrafter"/>
</dbReference>
<dbReference type="PANTHER" id="PTHR43369">
    <property type="entry name" value="PHOSPHORIBOSYLGLYCINAMIDE FORMYLTRANSFERASE"/>
    <property type="match status" value="1"/>
</dbReference>
<dbReference type="AlphaFoldDB" id="A0A7X8TR17"/>
<evidence type="ECO:0000256" key="1">
    <source>
        <dbReference type="ARBA" id="ARBA00005054"/>
    </source>
</evidence>
<feature type="binding site" evidence="6">
    <location>
        <begin position="89"/>
        <end position="92"/>
    </location>
    <ligand>
        <name>(6R)-10-formyltetrahydrofolate</name>
        <dbReference type="ChEBI" id="CHEBI:195366"/>
    </ligand>
</feature>
<keyword evidence="9" id="KW-1185">Reference proteome</keyword>
<reference evidence="8 9" key="1">
    <citation type="submission" date="2020-04" db="EMBL/GenBank/DDBJ databases">
        <title>Vibrio sp. SM6, a novel species isolated from seawater.</title>
        <authorList>
            <person name="Wang X."/>
        </authorList>
    </citation>
    <scope>NUCLEOTIDE SEQUENCE [LARGE SCALE GENOMIC DNA]</scope>
    <source>
        <strain evidence="8 9">SM6</strain>
    </source>
</reference>
<dbReference type="InterPro" id="IPR036477">
    <property type="entry name" value="Formyl_transf_N_sf"/>
</dbReference>
<dbReference type="Gene3D" id="3.40.50.170">
    <property type="entry name" value="Formyl transferase, N-terminal domain"/>
    <property type="match status" value="1"/>
</dbReference>